<dbReference type="RefSeq" id="WP_083473120.1">
    <property type="nucleotide sequence ID" value="NZ_FAOZ01000006.1"/>
</dbReference>
<dbReference type="Proteomes" id="UP000198802">
    <property type="component" value="Unassembled WGS sequence"/>
</dbReference>
<evidence type="ECO:0008006" key="3">
    <source>
        <dbReference type="Google" id="ProtNLM"/>
    </source>
</evidence>
<proteinExistence type="predicted"/>
<reference evidence="2" key="1">
    <citation type="submission" date="2015-11" db="EMBL/GenBank/DDBJ databases">
        <authorList>
            <person name="Varghese N."/>
        </authorList>
    </citation>
    <scope>NUCLEOTIDE SEQUENCE [LARGE SCALE GENOMIC DNA]</scope>
    <source>
        <strain evidence="2">DSM 45899</strain>
    </source>
</reference>
<accession>A0A0S4QJX4</accession>
<keyword evidence="2" id="KW-1185">Reference proteome</keyword>
<organism evidence="1 2">
    <name type="scientific">Parafrankia irregularis</name>
    <dbReference type="NCBI Taxonomy" id="795642"/>
    <lineage>
        <taxon>Bacteria</taxon>
        <taxon>Bacillati</taxon>
        <taxon>Actinomycetota</taxon>
        <taxon>Actinomycetes</taxon>
        <taxon>Frankiales</taxon>
        <taxon>Frankiaceae</taxon>
        <taxon>Parafrankia</taxon>
    </lineage>
</organism>
<evidence type="ECO:0000313" key="2">
    <source>
        <dbReference type="Proteomes" id="UP000198802"/>
    </source>
</evidence>
<dbReference type="EMBL" id="FAOZ01000006">
    <property type="protein sequence ID" value="CUU55763.1"/>
    <property type="molecule type" value="Genomic_DNA"/>
</dbReference>
<evidence type="ECO:0000313" key="1">
    <source>
        <dbReference type="EMBL" id="CUU55763.1"/>
    </source>
</evidence>
<name>A0A0S4QJX4_9ACTN</name>
<gene>
    <name evidence="1" type="ORF">Ga0074812_10613</name>
</gene>
<sequence>MSDLVVVALGIMLLLVAGSAFVLLRMPPERLESTVDGVAAVEARLAAGRVEIGEYDRSNVRVEILARRRPGRTRPVLTRAGDVLRLDGTSSDAVVRLKLPRGTKGRAEVRSGEITLWGSAGDLLLVTESGGITGRELTGGRINARSRTGDVNLHFDAPPDNLSAVSDEGMVILVLPDGDYEVEVETGNPQLASVELPNVPAARRRVFARSVAGKIWIKRASEQGPVRI</sequence>
<protein>
    <recommendedName>
        <fullName evidence="3">Adhesin</fullName>
    </recommendedName>
</protein>
<dbReference type="AlphaFoldDB" id="A0A0S4QJX4"/>